<keyword evidence="6" id="KW-1185">Reference proteome</keyword>
<dbReference type="Gene3D" id="2.10.70.10">
    <property type="entry name" value="Complement Module, domain 1"/>
    <property type="match status" value="1"/>
</dbReference>
<name>A0A9D4D1V6_DREPO</name>
<keyword evidence="2" id="KW-0768">Sushi</keyword>
<reference evidence="5" key="2">
    <citation type="submission" date="2020-11" db="EMBL/GenBank/DDBJ databases">
        <authorList>
            <person name="McCartney M.A."/>
            <person name="Auch B."/>
            <person name="Kono T."/>
            <person name="Mallez S."/>
            <person name="Becker A."/>
            <person name="Gohl D.M."/>
            <person name="Silverstein K.A.T."/>
            <person name="Koren S."/>
            <person name="Bechman K.B."/>
            <person name="Herman A."/>
            <person name="Abrahante J.E."/>
            <person name="Garbe J."/>
        </authorList>
    </citation>
    <scope>NUCLEOTIDE SEQUENCE</scope>
    <source>
        <strain evidence="5">Duluth1</strain>
        <tissue evidence="5">Whole animal</tissue>
    </source>
</reference>
<keyword evidence="1" id="KW-1015">Disulfide bond</keyword>
<dbReference type="Pfam" id="PF00084">
    <property type="entry name" value="Sushi"/>
    <property type="match status" value="1"/>
</dbReference>
<dbReference type="EMBL" id="JAIWYP010000011">
    <property type="protein sequence ID" value="KAH3735783.1"/>
    <property type="molecule type" value="Genomic_DNA"/>
</dbReference>
<reference evidence="5" key="1">
    <citation type="journal article" date="2019" name="bioRxiv">
        <title>The Genome of the Zebra Mussel, Dreissena polymorpha: A Resource for Invasive Species Research.</title>
        <authorList>
            <person name="McCartney M.A."/>
            <person name="Auch B."/>
            <person name="Kono T."/>
            <person name="Mallez S."/>
            <person name="Zhang Y."/>
            <person name="Obille A."/>
            <person name="Becker A."/>
            <person name="Abrahante J.E."/>
            <person name="Garbe J."/>
            <person name="Badalamenti J.P."/>
            <person name="Herman A."/>
            <person name="Mangelson H."/>
            <person name="Liachko I."/>
            <person name="Sullivan S."/>
            <person name="Sone E.D."/>
            <person name="Koren S."/>
            <person name="Silverstein K.A.T."/>
            <person name="Beckman K.B."/>
            <person name="Gohl D.M."/>
        </authorList>
    </citation>
    <scope>NUCLEOTIDE SEQUENCE</scope>
    <source>
        <strain evidence="5">Duluth1</strain>
        <tissue evidence="5">Whole animal</tissue>
    </source>
</reference>
<protein>
    <recommendedName>
        <fullName evidence="4">Sushi domain-containing protein</fullName>
    </recommendedName>
</protein>
<dbReference type="InterPro" id="IPR035976">
    <property type="entry name" value="Sushi/SCR/CCP_sf"/>
</dbReference>
<accession>A0A9D4D1V6</accession>
<dbReference type="InterPro" id="IPR000436">
    <property type="entry name" value="Sushi_SCR_CCP_dom"/>
</dbReference>
<evidence type="ECO:0000256" key="2">
    <source>
        <dbReference type="PROSITE-ProRule" id="PRU00302"/>
    </source>
</evidence>
<dbReference type="AlphaFoldDB" id="A0A9D4D1V6"/>
<sequence>MEDGHKSRSCDPSGKCTGMEPKCTPLDCGVLTKPAFGKMEYNSTLYLSESKYTCHEEYSFKGGTPTRTCNETGHWND</sequence>
<organism evidence="5 6">
    <name type="scientific">Dreissena polymorpha</name>
    <name type="common">Zebra mussel</name>
    <name type="synonym">Mytilus polymorpha</name>
    <dbReference type="NCBI Taxonomy" id="45954"/>
    <lineage>
        <taxon>Eukaryota</taxon>
        <taxon>Metazoa</taxon>
        <taxon>Spiralia</taxon>
        <taxon>Lophotrochozoa</taxon>
        <taxon>Mollusca</taxon>
        <taxon>Bivalvia</taxon>
        <taxon>Autobranchia</taxon>
        <taxon>Heteroconchia</taxon>
        <taxon>Euheterodonta</taxon>
        <taxon>Imparidentia</taxon>
        <taxon>Neoheterodontei</taxon>
        <taxon>Myida</taxon>
        <taxon>Dreissenoidea</taxon>
        <taxon>Dreissenidae</taxon>
        <taxon>Dreissena</taxon>
    </lineage>
</organism>
<feature type="domain" description="Sushi" evidence="4">
    <location>
        <begin position="21"/>
        <end position="77"/>
    </location>
</feature>
<comment type="caution">
    <text evidence="5">The sequence shown here is derived from an EMBL/GenBank/DDBJ whole genome shotgun (WGS) entry which is preliminary data.</text>
</comment>
<dbReference type="SUPFAM" id="SSF57535">
    <property type="entry name" value="Complement control module/SCR domain"/>
    <property type="match status" value="1"/>
</dbReference>
<evidence type="ECO:0000256" key="1">
    <source>
        <dbReference type="ARBA" id="ARBA00023157"/>
    </source>
</evidence>
<evidence type="ECO:0000259" key="4">
    <source>
        <dbReference type="PROSITE" id="PS50923"/>
    </source>
</evidence>
<dbReference type="PROSITE" id="PS50923">
    <property type="entry name" value="SUSHI"/>
    <property type="match status" value="1"/>
</dbReference>
<comment type="caution">
    <text evidence="2">Lacks conserved residue(s) required for the propagation of feature annotation.</text>
</comment>
<evidence type="ECO:0000313" key="6">
    <source>
        <dbReference type="Proteomes" id="UP000828390"/>
    </source>
</evidence>
<evidence type="ECO:0000256" key="3">
    <source>
        <dbReference type="SAM" id="MobiDB-lite"/>
    </source>
</evidence>
<gene>
    <name evidence="5" type="ORF">DPMN_042341</name>
</gene>
<proteinExistence type="predicted"/>
<feature type="region of interest" description="Disordered" evidence="3">
    <location>
        <begin position="1"/>
        <end position="20"/>
    </location>
</feature>
<evidence type="ECO:0000313" key="5">
    <source>
        <dbReference type="EMBL" id="KAH3735783.1"/>
    </source>
</evidence>
<dbReference type="Proteomes" id="UP000828390">
    <property type="component" value="Unassembled WGS sequence"/>
</dbReference>